<gene>
    <name evidence="2" type="ORF">CONLIGDRAFT_681203</name>
</gene>
<keyword evidence="3" id="KW-1185">Reference proteome</keyword>
<reference evidence="2 3" key="1">
    <citation type="submission" date="2016-10" db="EMBL/GenBank/DDBJ databases">
        <title>Draft genome sequence of Coniochaeta ligniaria NRRL30616, a lignocellulolytic fungus for bioabatement of inhibitors in plant biomass hydrolysates.</title>
        <authorList>
            <consortium name="DOE Joint Genome Institute"/>
            <person name="Jimenez D.J."/>
            <person name="Hector R.E."/>
            <person name="Riley R."/>
            <person name="Sun H."/>
            <person name="Grigoriev I.V."/>
            <person name="Van Elsas J.D."/>
            <person name="Nichols N.N."/>
        </authorList>
    </citation>
    <scope>NUCLEOTIDE SEQUENCE [LARGE SCALE GENOMIC DNA]</scope>
    <source>
        <strain evidence="2 3">NRRL 30616</strain>
    </source>
</reference>
<evidence type="ECO:0000313" key="3">
    <source>
        <dbReference type="Proteomes" id="UP000182658"/>
    </source>
</evidence>
<dbReference type="OrthoDB" id="5355068at2759"/>
<proteinExistence type="predicted"/>
<name>A0A1J7JKP0_9PEZI</name>
<evidence type="ECO:0000256" key="1">
    <source>
        <dbReference type="SAM" id="SignalP"/>
    </source>
</evidence>
<sequence length="194" mass="20939">MKFQILTIAAALVASAVALPTDATSESKVVARVDSAAADFNFTTDFDSPLNNLFSTLENIPDSVLEQGDDALDKWLVEHGLREPGAKLKRSDEHVETRDETSVFERAVLEARVSWWKVAKCVAAIVQLLATTAIPAARILRIKKYIEALGGAKQAVELLLKATSRAEKLKAGGEALVNLAAELFGISSVKNNCF</sequence>
<accession>A0A1J7JKP0</accession>
<dbReference type="Proteomes" id="UP000182658">
    <property type="component" value="Unassembled WGS sequence"/>
</dbReference>
<dbReference type="AlphaFoldDB" id="A0A1J7JKP0"/>
<dbReference type="InParanoid" id="A0A1J7JKP0"/>
<protein>
    <submittedName>
        <fullName evidence="2">Uncharacterized protein</fullName>
    </submittedName>
</protein>
<feature type="chain" id="PRO_5012046387" evidence="1">
    <location>
        <begin position="19"/>
        <end position="194"/>
    </location>
</feature>
<feature type="signal peptide" evidence="1">
    <location>
        <begin position="1"/>
        <end position="18"/>
    </location>
</feature>
<evidence type="ECO:0000313" key="2">
    <source>
        <dbReference type="EMBL" id="OIW28226.1"/>
    </source>
</evidence>
<keyword evidence="1" id="KW-0732">Signal</keyword>
<organism evidence="2 3">
    <name type="scientific">Coniochaeta ligniaria NRRL 30616</name>
    <dbReference type="NCBI Taxonomy" id="1408157"/>
    <lineage>
        <taxon>Eukaryota</taxon>
        <taxon>Fungi</taxon>
        <taxon>Dikarya</taxon>
        <taxon>Ascomycota</taxon>
        <taxon>Pezizomycotina</taxon>
        <taxon>Sordariomycetes</taxon>
        <taxon>Sordariomycetidae</taxon>
        <taxon>Coniochaetales</taxon>
        <taxon>Coniochaetaceae</taxon>
        <taxon>Coniochaeta</taxon>
    </lineage>
</organism>
<dbReference type="EMBL" id="KV875098">
    <property type="protein sequence ID" value="OIW28226.1"/>
    <property type="molecule type" value="Genomic_DNA"/>
</dbReference>